<sequence>MRGLILLMMWMIPLFSVYAQTRSDRLKILENYANHMLLLAKDNYSGKDSPLLANGIRVSDNKPLVWKNGDGSDYILSNFSAQQNFMRFLVGLTTLTKEAKYRKVAEANVCYYFDHYQDEGGLLYWGGHRFIDLSTLKPVGVGDKNLVHELKNAYPYYDLMFDVDAKATTHFIEGLWHAHVYNWKEMETSRHGLYGLSLPKSLWSQKSTQLEPWYETKGLSFLNAGNDLIYAASILAKRTNQPQAQVWAEHLAYQYVYPRDTKTGLGVYQFTKPLKRDSTKDDSDTNSKYGDRAERQFGPEFGSTALEGNMLLSTRAGTIYSENALMQLQLAKELGQKQGANFHKWTVDGLIAFSKYAYDPASGKFRPMIADGTDLSNYVLPRDGYYGKKGTVLKQYDADSKFLLSFSRAYTLNQSKDLWQVIRGLAKGEDLGDVGSTAGKDLKLNFQTKNHSPYAIFVLIDLYTITKDRAYLQLADAVANNIMKQHYVAGFFLDHLDSQWANIDSIYPYALLTLEAAYLNRLDEIAPFINGAGFTEGEFRLNDGKIRVSTSDQHIFALRGNQELSSSRH</sequence>
<gene>
    <name evidence="2" type="ORF">HCT14_07330</name>
</gene>
<protein>
    <submittedName>
        <fullName evidence="2">Pectate lyase</fullName>
    </submittedName>
</protein>
<dbReference type="EMBL" id="JAATLJ010000002">
    <property type="protein sequence ID" value="NIZ41314.1"/>
    <property type="molecule type" value="Genomic_DNA"/>
</dbReference>
<proteinExistence type="predicted"/>
<dbReference type="GO" id="GO:0045490">
    <property type="term" value="P:pectin catabolic process"/>
    <property type="evidence" value="ECO:0007669"/>
    <property type="project" value="InterPro"/>
</dbReference>
<dbReference type="InterPro" id="IPR008928">
    <property type="entry name" value="6-hairpin_glycosidase_sf"/>
</dbReference>
<evidence type="ECO:0000313" key="2">
    <source>
        <dbReference type="EMBL" id="NIZ41314.1"/>
    </source>
</evidence>
<evidence type="ECO:0000256" key="1">
    <source>
        <dbReference type="SAM" id="MobiDB-lite"/>
    </source>
</evidence>
<accession>A0A968GF54</accession>
<name>A0A968GF54_9SPIO</name>
<dbReference type="GO" id="GO:0042597">
    <property type="term" value="C:periplasmic space"/>
    <property type="evidence" value="ECO:0007669"/>
    <property type="project" value="InterPro"/>
</dbReference>
<feature type="region of interest" description="Disordered" evidence="1">
    <location>
        <begin position="275"/>
        <end position="296"/>
    </location>
</feature>
<comment type="caution">
    <text evidence="2">The sequence shown here is derived from an EMBL/GenBank/DDBJ whole genome shotgun (WGS) entry which is preliminary data.</text>
</comment>
<keyword evidence="3" id="KW-1185">Reference proteome</keyword>
<organism evidence="2 3">
    <name type="scientific">Entomospira entomophila</name>
    <dbReference type="NCBI Taxonomy" id="2719988"/>
    <lineage>
        <taxon>Bacteria</taxon>
        <taxon>Pseudomonadati</taxon>
        <taxon>Spirochaetota</taxon>
        <taxon>Spirochaetia</taxon>
        <taxon>Spirochaetales</taxon>
        <taxon>Spirochaetaceae</taxon>
        <taxon>Entomospira</taxon>
    </lineage>
</organism>
<dbReference type="Gene3D" id="1.50.10.20">
    <property type="match status" value="1"/>
</dbReference>
<keyword evidence="2" id="KW-0456">Lyase</keyword>
<dbReference type="SUPFAM" id="SSF48208">
    <property type="entry name" value="Six-hairpin glycosidases"/>
    <property type="match status" value="1"/>
</dbReference>
<dbReference type="Proteomes" id="UP000711995">
    <property type="component" value="Unassembled WGS sequence"/>
</dbReference>
<dbReference type="InterPro" id="IPR010702">
    <property type="entry name" value="Pectate_lyase_2"/>
</dbReference>
<reference evidence="2 3" key="1">
    <citation type="submission" date="2020-03" db="EMBL/GenBank/DDBJ databases">
        <title>Spirochaetal bacteria isolated from arthropods constitute a novel genus Entomospira genus novum within the order Spirochaetales.</title>
        <authorList>
            <person name="Grana-Miraglia L."/>
            <person name="Sikutova S."/>
            <person name="Fingerle V."/>
            <person name="Sing A."/>
            <person name="Castillo-Ramirez S."/>
            <person name="Margos G."/>
            <person name="Rudolf I."/>
        </authorList>
    </citation>
    <scope>NUCLEOTIDE SEQUENCE [LARGE SCALE GENOMIC DNA]</scope>
    <source>
        <strain evidence="2 3">BR193</strain>
    </source>
</reference>
<dbReference type="Gene3D" id="3.90.105.40">
    <property type="match status" value="1"/>
</dbReference>
<dbReference type="GO" id="GO:0016837">
    <property type="term" value="F:carbon-oxygen lyase activity, acting on polysaccharides"/>
    <property type="evidence" value="ECO:0007669"/>
    <property type="project" value="InterPro"/>
</dbReference>
<dbReference type="Gene3D" id="2.30.30.880">
    <property type="match status" value="1"/>
</dbReference>
<dbReference type="RefSeq" id="WP_167700932.1">
    <property type="nucleotide sequence ID" value="NZ_CP118175.1"/>
</dbReference>
<evidence type="ECO:0000313" key="3">
    <source>
        <dbReference type="Proteomes" id="UP000711995"/>
    </source>
</evidence>
<dbReference type="AlphaFoldDB" id="A0A968GF54"/>
<dbReference type="Pfam" id="PF06917">
    <property type="entry name" value="Pectate_lyase_2"/>
    <property type="match status" value="1"/>
</dbReference>